<organism evidence="2 3">
    <name type="scientific">Ramlibacter albus</name>
    <dbReference type="NCBI Taxonomy" id="2079448"/>
    <lineage>
        <taxon>Bacteria</taxon>
        <taxon>Pseudomonadati</taxon>
        <taxon>Pseudomonadota</taxon>
        <taxon>Betaproteobacteria</taxon>
        <taxon>Burkholderiales</taxon>
        <taxon>Comamonadaceae</taxon>
        <taxon>Ramlibacter</taxon>
    </lineage>
</organism>
<feature type="compositionally biased region" description="Polar residues" evidence="1">
    <location>
        <begin position="1"/>
        <end position="14"/>
    </location>
</feature>
<dbReference type="Pfam" id="PF06666">
    <property type="entry name" value="DUF1173"/>
    <property type="match status" value="1"/>
</dbReference>
<dbReference type="AlphaFoldDB" id="A0A923MBE9"/>
<keyword evidence="3" id="KW-1185">Reference proteome</keyword>
<name>A0A923MBE9_9BURK</name>
<evidence type="ECO:0000313" key="2">
    <source>
        <dbReference type="EMBL" id="MBC5767550.1"/>
    </source>
</evidence>
<accession>A0A923MBE9</accession>
<evidence type="ECO:0000256" key="1">
    <source>
        <dbReference type="SAM" id="MobiDB-lite"/>
    </source>
</evidence>
<feature type="compositionally biased region" description="Polar residues" evidence="1">
    <location>
        <begin position="100"/>
        <end position="113"/>
    </location>
</feature>
<reference evidence="2" key="1">
    <citation type="submission" date="2020-08" db="EMBL/GenBank/DDBJ databases">
        <title>Ramlibacter sp. GTP1 16S ribosomal RNA gene genome sequencing and assembly.</title>
        <authorList>
            <person name="Kang M."/>
        </authorList>
    </citation>
    <scope>NUCLEOTIDE SEQUENCE</scope>
    <source>
        <strain evidence="2">GTP1</strain>
    </source>
</reference>
<dbReference type="Proteomes" id="UP000596827">
    <property type="component" value="Unassembled WGS sequence"/>
</dbReference>
<comment type="caution">
    <text evidence="2">The sequence shown here is derived from an EMBL/GenBank/DDBJ whole genome shotgun (WGS) entry which is preliminary data.</text>
</comment>
<gene>
    <name evidence="2" type="ORF">H8R02_24005</name>
</gene>
<feature type="region of interest" description="Disordered" evidence="1">
    <location>
        <begin position="97"/>
        <end position="120"/>
    </location>
</feature>
<sequence>MTPTTRANPSQHSVTAAGERIGQQQLVTEWELAPIQRALMNAREKYSYALCGCRPESLKLQIRLRAGKLHLAVWPDEGPKHDTLCMFFRDELVESPAHGRQSQAADESSTSRTKPPAPAVPFLGGKRTALQLASRTAPAAAGVEVLNVRGLLMRLWDAASLCRWHPNWTRDWGRARHELLKAVSGFTLNGQPAESAVFAPRPYREALQEQLNAEWDFFVDAVGRRRDGELRVLIAPVRGFTPGSPEDAQILLRHLRVPLGLSTACAEFLRRECRNALSNSRLAADDGGQRPELVGIFSVERGRGSHPVVARAGWLMGVHPGTYMPAQNEYTVMLVDALLAGRYAFEFIASDAPPSQRSAPDWLVRHVRGPDGSTVTRAALEVLDRGAAPAFREARSRIAEHMAAHGVPTWTWVPQGRRGERRVPPLPPPDFQHAAEAARVLHELQQMPCADYALGASPKFHQPQRTNA</sequence>
<dbReference type="RefSeq" id="WP_187084036.1">
    <property type="nucleotide sequence ID" value="NZ_JACORU010000011.1"/>
</dbReference>
<protein>
    <submittedName>
        <fullName evidence="2">DUF1173 family protein</fullName>
    </submittedName>
</protein>
<proteinExistence type="predicted"/>
<feature type="region of interest" description="Disordered" evidence="1">
    <location>
        <begin position="1"/>
        <end position="20"/>
    </location>
</feature>
<dbReference type="EMBL" id="JACORU010000011">
    <property type="protein sequence ID" value="MBC5767550.1"/>
    <property type="molecule type" value="Genomic_DNA"/>
</dbReference>
<dbReference type="InterPro" id="IPR009553">
    <property type="entry name" value="DUF1173"/>
</dbReference>
<evidence type="ECO:0000313" key="3">
    <source>
        <dbReference type="Proteomes" id="UP000596827"/>
    </source>
</evidence>